<sequence length="383" mass="45164">MSNIEIKRVNGRKELKEFVRFRNDLYRDSEYAVPFLYSDEMATLDEKRNASFECCQAIYYMAYRDGKPVGRIAGIINERANDTWKSKTVRFGWFDFVDDIEVSRRLLDAVETWGRSKGMEIMAGPLGFTDMDREGMLIEGFDRLATMYVNYNYPYYAEHMEQLGGFEKDNDYKEYLIKVPEQVPEKFGKLSTMIEQRYKLHVHKLTRRELQKEGYGHKIFNLLNITYKDLYGFSQLSERQINQLVDSYIRLADLNLISVVEDESNPGQPVGFGVTFPSFSQALRKCQGKLWPTGWWEMLKVALWHRTEVVDLLLIGVLPKYRSKGVNALIFNDIIQQCQRYGFKYAEAMVQMETNEAVQSQWQYLESIQHKRHRCYKKQLIQE</sequence>
<name>A0AB33IWY4_9BACT</name>
<dbReference type="EMBL" id="AP035786">
    <property type="protein sequence ID" value="BFO74170.1"/>
    <property type="molecule type" value="Genomic_DNA"/>
</dbReference>
<reference evidence="1" key="1">
    <citation type="submission" date="2024-07" db="EMBL/GenBank/DDBJ databases">
        <title>Complete genome sequence of Prevotella sp. YM-2024 GTC17254.</title>
        <authorList>
            <person name="Hayashi M."/>
            <person name="Muto Y."/>
            <person name="Tanaka K."/>
            <person name="Niwa H."/>
        </authorList>
    </citation>
    <scope>NUCLEOTIDE SEQUENCE</scope>
    <source>
        <strain evidence="1">GTC17254</strain>
    </source>
</reference>
<dbReference type="InterPro" id="IPR016181">
    <property type="entry name" value="Acyl_CoA_acyltransferase"/>
</dbReference>
<accession>A0AB33IWY4</accession>
<dbReference type="Gene3D" id="3.40.630.30">
    <property type="match status" value="1"/>
</dbReference>
<gene>
    <name evidence="1" type="ORF">GTC17254_17670</name>
</gene>
<protein>
    <recommendedName>
        <fullName evidence="2">N-acetyltransferase</fullName>
    </recommendedName>
</protein>
<evidence type="ECO:0000313" key="1">
    <source>
        <dbReference type="EMBL" id="BFO74170.1"/>
    </source>
</evidence>
<evidence type="ECO:0008006" key="2">
    <source>
        <dbReference type="Google" id="ProtNLM"/>
    </source>
</evidence>
<dbReference type="InterPro" id="IPR039968">
    <property type="entry name" value="BcerS-like"/>
</dbReference>
<organism evidence="1">
    <name type="scientific">Prevotella sp. GTC17254</name>
    <dbReference type="NCBI Taxonomy" id="3236794"/>
    <lineage>
        <taxon>Bacteria</taxon>
        <taxon>Pseudomonadati</taxon>
        <taxon>Bacteroidota</taxon>
        <taxon>Bacteroidia</taxon>
        <taxon>Bacteroidales</taxon>
        <taxon>Prevotellaceae</taxon>
        <taxon>Prevotella</taxon>
    </lineage>
</organism>
<dbReference type="SUPFAM" id="SSF55729">
    <property type="entry name" value="Acyl-CoA N-acyltransferases (Nat)"/>
    <property type="match status" value="1"/>
</dbReference>
<dbReference type="AlphaFoldDB" id="A0AB33IWY4"/>
<dbReference type="PANTHER" id="PTHR41368:SF1">
    <property type="entry name" value="PROTEIN YGHO"/>
    <property type="match status" value="1"/>
</dbReference>
<proteinExistence type="predicted"/>
<dbReference type="PANTHER" id="PTHR41368">
    <property type="entry name" value="PROTEIN YGHO"/>
    <property type="match status" value="1"/>
</dbReference>